<keyword evidence="2" id="KW-1185">Reference proteome</keyword>
<gene>
    <name evidence="1" type="ORF">EW026_g7857</name>
</gene>
<dbReference type="EMBL" id="SGPJ01000686">
    <property type="protein sequence ID" value="THG93358.1"/>
    <property type="molecule type" value="Genomic_DNA"/>
</dbReference>
<evidence type="ECO:0000313" key="2">
    <source>
        <dbReference type="Proteomes" id="UP000309038"/>
    </source>
</evidence>
<evidence type="ECO:0000313" key="1">
    <source>
        <dbReference type="EMBL" id="THG93358.1"/>
    </source>
</evidence>
<protein>
    <submittedName>
        <fullName evidence="1">Uncharacterized protein</fullName>
    </submittedName>
</protein>
<dbReference type="AlphaFoldDB" id="A0A4S4K6D6"/>
<name>A0A4S4K6D6_9APHY</name>
<accession>A0A4S4K6D6</accession>
<comment type="caution">
    <text evidence="1">The sequence shown here is derived from an EMBL/GenBank/DDBJ whole genome shotgun (WGS) entry which is preliminary data.</text>
</comment>
<sequence>MSTDLASYLKGMHSQSVTCNWDVAVTYDEAKINALLADRYAQPGSGMTTEVDLRERVEDRLGEYYQNYQLDLGPPLIQFQSTSTFPACSLKTQIASGSIWTSEINDPKTKKNKKELDPDTYWITISNIHLSVLDGRADHVGDGNDTITFPPNDKSDRHIVVDIPITGEHLDVSVDYPDDYEPPYPMKREILVTALKLFFKRETNAIAYTLASINNHKPSSGTLDLVPQAFRFVTYNAGKGLSFLTILVQTKGSSSPGDTKDVQAKWVTKWSNSAKVPPVPSTQSASIIINNSFFFQSFIKPALRSQATSISDVLINDDIGGLALQCKWPKQRRKPNDYDKGYGRPSGRWPVEWRWSELHVPAVEFDPNNGSPLRLTFNHSNGFDKPATLHIHWQYKYKSTWNGKQIKKTWHKPMGDPKGQWYYDDRSYGGSFNTTYTFDKTISLTALSDEDLSIEVGPQPSDWKTVAVPDEGDGFWGELKTVFGGTSRQEDIPSFVRDTTMGGVRLTLSFGTLRFFSVTNILLPGQKVIDVNIKNGLCIPRDCVILGNVVEPANLQA</sequence>
<dbReference type="Proteomes" id="UP000309038">
    <property type="component" value="Unassembled WGS sequence"/>
</dbReference>
<organism evidence="1 2">
    <name type="scientific">Hermanssonia centrifuga</name>
    <dbReference type="NCBI Taxonomy" id="98765"/>
    <lineage>
        <taxon>Eukaryota</taxon>
        <taxon>Fungi</taxon>
        <taxon>Dikarya</taxon>
        <taxon>Basidiomycota</taxon>
        <taxon>Agaricomycotina</taxon>
        <taxon>Agaricomycetes</taxon>
        <taxon>Polyporales</taxon>
        <taxon>Meruliaceae</taxon>
        <taxon>Hermanssonia</taxon>
    </lineage>
</organism>
<reference evidence="1 2" key="1">
    <citation type="submission" date="2019-02" db="EMBL/GenBank/DDBJ databases">
        <title>Genome sequencing of the rare red list fungi Phlebia centrifuga.</title>
        <authorList>
            <person name="Buettner E."/>
            <person name="Kellner H."/>
        </authorList>
    </citation>
    <scope>NUCLEOTIDE SEQUENCE [LARGE SCALE GENOMIC DNA]</scope>
    <source>
        <strain evidence="1 2">DSM 108282</strain>
    </source>
</reference>
<proteinExistence type="predicted"/>